<dbReference type="Proteomes" id="UP000499080">
    <property type="component" value="Unassembled WGS sequence"/>
</dbReference>
<sequence>MCACIYVSQEAITPPCLNTRICVELPAAATDSQALWFLHNSPHYERLMQQHVLSGYDMPSEIGPNSHTTIIVPSGRREPAYIYDSFSSVNSRCPGLP</sequence>
<name>A0A4Y2A0I0_ARAVE</name>
<dbReference type="AlphaFoldDB" id="A0A4Y2A0I0"/>
<protein>
    <submittedName>
        <fullName evidence="1">Uncharacterized protein</fullName>
    </submittedName>
</protein>
<dbReference type="EMBL" id="BGPR01000002">
    <property type="protein sequence ID" value="GBL73057.1"/>
    <property type="molecule type" value="Genomic_DNA"/>
</dbReference>
<proteinExistence type="predicted"/>
<evidence type="ECO:0000313" key="1">
    <source>
        <dbReference type="EMBL" id="GBL73057.1"/>
    </source>
</evidence>
<gene>
    <name evidence="1" type="ORF">AVEN_128218_1</name>
</gene>
<accession>A0A4Y2A0I0</accession>
<evidence type="ECO:0000313" key="2">
    <source>
        <dbReference type="Proteomes" id="UP000499080"/>
    </source>
</evidence>
<organism evidence="1 2">
    <name type="scientific">Araneus ventricosus</name>
    <name type="common">Orbweaver spider</name>
    <name type="synonym">Epeira ventricosa</name>
    <dbReference type="NCBI Taxonomy" id="182803"/>
    <lineage>
        <taxon>Eukaryota</taxon>
        <taxon>Metazoa</taxon>
        <taxon>Ecdysozoa</taxon>
        <taxon>Arthropoda</taxon>
        <taxon>Chelicerata</taxon>
        <taxon>Arachnida</taxon>
        <taxon>Araneae</taxon>
        <taxon>Araneomorphae</taxon>
        <taxon>Entelegynae</taxon>
        <taxon>Araneoidea</taxon>
        <taxon>Araneidae</taxon>
        <taxon>Araneus</taxon>
    </lineage>
</organism>
<reference evidence="1 2" key="1">
    <citation type="journal article" date="2019" name="Sci. Rep.">
        <title>Orb-weaving spider Araneus ventricosus genome elucidates the spidroin gene catalogue.</title>
        <authorList>
            <person name="Kono N."/>
            <person name="Nakamura H."/>
            <person name="Ohtoshi R."/>
            <person name="Moran D.A.P."/>
            <person name="Shinohara A."/>
            <person name="Yoshida Y."/>
            <person name="Fujiwara M."/>
            <person name="Mori M."/>
            <person name="Tomita M."/>
            <person name="Arakawa K."/>
        </authorList>
    </citation>
    <scope>NUCLEOTIDE SEQUENCE [LARGE SCALE GENOMIC DNA]</scope>
</reference>
<comment type="caution">
    <text evidence="1">The sequence shown here is derived from an EMBL/GenBank/DDBJ whole genome shotgun (WGS) entry which is preliminary data.</text>
</comment>
<keyword evidence="2" id="KW-1185">Reference proteome</keyword>